<evidence type="ECO:0000313" key="2">
    <source>
        <dbReference type="Proteomes" id="UP000277464"/>
    </source>
</evidence>
<name>A0A7Z8ZPK0_9ESCH</name>
<dbReference type="Proteomes" id="UP000277464">
    <property type="component" value="Chromosome"/>
</dbReference>
<dbReference type="RefSeq" id="WP_032235560.1">
    <property type="nucleotide sequence ID" value="NZ_LR134270.1"/>
</dbReference>
<protein>
    <submittedName>
        <fullName evidence="1">Uncharacterized protein</fullName>
    </submittedName>
</protein>
<dbReference type="AlphaFoldDB" id="A0A7Z8ZPK0"/>
<proteinExistence type="predicted"/>
<reference evidence="1 2" key="1">
    <citation type="submission" date="2018-12" db="EMBL/GenBank/DDBJ databases">
        <authorList>
            <consortium name="Pathogen Informatics"/>
        </authorList>
    </citation>
    <scope>NUCLEOTIDE SEQUENCE [LARGE SCALE GENOMIC DNA]</scope>
    <source>
        <strain evidence="1 2">NCTC8196</strain>
    </source>
</reference>
<evidence type="ECO:0000313" key="1">
    <source>
        <dbReference type="EMBL" id="VED76282.1"/>
    </source>
</evidence>
<sequence length="92" mass="10174">MGIKICKNPHRYNPQYSHLPDNQGQTGRHRCAACAYELGVLHAMIGIPKAKDDSFLANIPYSQAGTVRHKDAFEAYMLGYDYAMSSALLKAA</sequence>
<organism evidence="1 2">
    <name type="scientific">Escherichia marmotae</name>
    <dbReference type="NCBI Taxonomy" id="1499973"/>
    <lineage>
        <taxon>Bacteria</taxon>
        <taxon>Pseudomonadati</taxon>
        <taxon>Pseudomonadota</taxon>
        <taxon>Gammaproteobacteria</taxon>
        <taxon>Enterobacterales</taxon>
        <taxon>Enterobacteriaceae</taxon>
        <taxon>Escherichia</taxon>
    </lineage>
</organism>
<gene>
    <name evidence="1" type="ORF">NCTC8196_01704</name>
</gene>
<dbReference type="EMBL" id="LR134270">
    <property type="protein sequence ID" value="VED76282.1"/>
    <property type="molecule type" value="Genomic_DNA"/>
</dbReference>
<accession>A0A7Z8ZPK0</accession>